<keyword evidence="2" id="KW-0732">Signal</keyword>
<dbReference type="AlphaFoldDB" id="G7H1H0"/>
<accession>G7H1H0</accession>
<gene>
    <name evidence="3" type="ORF">GOARA_045_00490</name>
</gene>
<dbReference type="Pfam" id="PF10783">
    <property type="entry name" value="DUF2599"/>
    <property type="match status" value="1"/>
</dbReference>
<reference evidence="3 4" key="1">
    <citation type="submission" date="2011-11" db="EMBL/GenBank/DDBJ databases">
        <title>Whole genome shotgun sequence of Gordonia araii NBRC 100433.</title>
        <authorList>
            <person name="Yoshida Y."/>
            <person name="Hosoyama A."/>
            <person name="Tsuchikane K."/>
            <person name="Katsumata H."/>
            <person name="Yamazaki S."/>
            <person name="Fujita N."/>
        </authorList>
    </citation>
    <scope>NUCLEOTIDE SEQUENCE [LARGE SCALE GENOMIC DNA]</scope>
    <source>
        <strain evidence="3 4">NBRC 100433</strain>
    </source>
</reference>
<dbReference type="PROSITE" id="PS51257">
    <property type="entry name" value="PROKAR_LIPOPROTEIN"/>
    <property type="match status" value="1"/>
</dbReference>
<feature type="chain" id="PRO_5038440528" description="DUF2599 domain-containing protein" evidence="2">
    <location>
        <begin position="24"/>
        <end position="173"/>
    </location>
</feature>
<proteinExistence type="predicted"/>
<feature type="region of interest" description="Disordered" evidence="1">
    <location>
        <begin position="22"/>
        <end position="63"/>
    </location>
</feature>
<evidence type="ECO:0000313" key="4">
    <source>
        <dbReference type="Proteomes" id="UP000035088"/>
    </source>
</evidence>
<evidence type="ECO:0000313" key="3">
    <source>
        <dbReference type="EMBL" id="GAB09695.1"/>
    </source>
</evidence>
<dbReference type="Proteomes" id="UP000035088">
    <property type="component" value="Unassembled WGS sequence"/>
</dbReference>
<evidence type="ECO:0008006" key="5">
    <source>
        <dbReference type="Google" id="ProtNLM"/>
    </source>
</evidence>
<evidence type="ECO:0000256" key="1">
    <source>
        <dbReference type="SAM" id="MobiDB-lite"/>
    </source>
</evidence>
<dbReference type="STRING" id="1073574.GOARA_045_00490"/>
<evidence type="ECO:0000256" key="2">
    <source>
        <dbReference type="SAM" id="SignalP"/>
    </source>
</evidence>
<protein>
    <recommendedName>
        <fullName evidence="5">DUF2599 domain-containing protein</fullName>
    </recommendedName>
</protein>
<comment type="caution">
    <text evidence="3">The sequence shown here is derived from an EMBL/GenBank/DDBJ whole genome shotgun (WGS) entry which is preliminary data.</text>
</comment>
<sequence length="173" mass="18728">MGLRRWRAALVAMVALTTLGTVGCGTDGDRGSDATPVATVPSVEESPTAADSDDGDATPSEPVVYLPPPYIARTVWVETMVGPSLQVYPTAAGRRVTTPDAQGKAWAEVVRKSTRYDGFSARSKGMRAQFDCHWIWARAVQPDKPSWNLEPRRPVVTDDQMIATRCNPGAPEE</sequence>
<name>G7H1H0_9ACTN</name>
<dbReference type="OrthoDB" id="4412570at2"/>
<dbReference type="RefSeq" id="WP_007321770.1">
    <property type="nucleotide sequence ID" value="NZ_BAEE01000045.1"/>
</dbReference>
<dbReference type="EMBL" id="BAEE01000045">
    <property type="protein sequence ID" value="GAB09695.1"/>
    <property type="molecule type" value="Genomic_DNA"/>
</dbReference>
<dbReference type="InterPro" id="IPR019719">
    <property type="entry name" value="DUF2599"/>
</dbReference>
<organism evidence="3 4">
    <name type="scientific">Gordonia araii NBRC 100433</name>
    <dbReference type="NCBI Taxonomy" id="1073574"/>
    <lineage>
        <taxon>Bacteria</taxon>
        <taxon>Bacillati</taxon>
        <taxon>Actinomycetota</taxon>
        <taxon>Actinomycetes</taxon>
        <taxon>Mycobacteriales</taxon>
        <taxon>Gordoniaceae</taxon>
        <taxon>Gordonia</taxon>
    </lineage>
</organism>
<feature type="signal peptide" evidence="2">
    <location>
        <begin position="1"/>
        <end position="23"/>
    </location>
</feature>
<keyword evidence="4" id="KW-1185">Reference proteome</keyword>